<accession>A0AAV5NQ17</accession>
<reference evidence="2" key="1">
    <citation type="journal article" date="2019" name="Int. J. Syst. Evol. Microbiol.">
        <title>The Global Catalogue of Microorganisms (GCM) 10K type strain sequencing project: providing services to taxonomists for standard genome sequencing and annotation.</title>
        <authorList>
            <consortium name="The Broad Institute Genomics Platform"/>
            <consortium name="The Broad Institute Genome Sequencing Center for Infectious Disease"/>
            <person name="Wu L."/>
            <person name="Ma J."/>
        </authorList>
    </citation>
    <scope>NUCLEOTIDE SEQUENCE [LARGE SCALE GENOMIC DNA]</scope>
    <source>
        <strain evidence="2">NBRC 15640</strain>
    </source>
</reference>
<dbReference type="Proteomes" id="UP001156690">
    <property type="component" value="Unassembled WGS sequence"/>
</dbReference>
<dbReference type="EMBL" id="BSNX01000020">
    <property type="protein sequence ID" value="GLQ72746.1"/>
    <property type="molecule type" value="Genomic_DNA"/>
</dbReference>
<dbReference type="AlphaFoldDB" id="A0AAV5NQ17"/>
<gene>
    <name evidence="1" type="ORF">GCM10007932_21060</name>
</gene>
<sequence>MVTMAAEFWFNDSGTQRKAKEIYFNDSGTLRKAKEIWYNDNGTMRRVFNTDSSLRINIQTQNVYNMFYNFISGTQGRINGQSIFSFTDRLEVSGTYFILAIGGRTTDNQCLLRVSTSSNGSHTKIGSLNSVRVRFGAQSTVLSWANNTLQYEVISSELTNYLKSSVSSANPMIIEKV</sequence>
<evidence type="ECO:0000313" key="1">
    <source>
        <dbReference type="EMBL" id="GLQ72746.1"/>
    </source>
</evidence>
<organism evidence="1 2">
    <name type="scientific">Vibrio penaeicida</name>
    <dbReference type="NCBI Taxonomy" id="104609"/>
    <lineage>
        <taxon>Bacteria</taxon>
        <taxon>Pseudomonadati</taxon>
        <taxon>Pseudomonadota</taxon>
        <taxon>Gammaproteobacteria</taxon>
        <taxon>Vibrionales</taxon>
        <taxon>Vibrionaceae</taxon>
        <taxon>Vibrio</taxon>
    </lineage>
</organism>
<protein>
    <submittedName>
        <fullName evidence="1">Uncharacterized protein</fullName>
    </submittedName>
</protein>
<evidence type="ECO:0000313" key="2">
    <source>
        <dbReference type="Proteomes" id="UP001156690"/>
    </source>
</evidence>
<keyword evidence="2" id="KW-1185">Reference proteome</keyword>
<proteinExistence type="predicted"/>
<name>A0AAV5NQ17_9VIBR</name>
<comment type="caution">
    <text evidence="1">The sequence shown here is derived from an EMBL/GenBank/DDBJ whole genome shotgun (WGS) entry which is preliminary data.</text>
</comment>